<dbReference type="Pfam" id="PF02453">
    <property type="entry name" value="Reticulon"/>
    <property type="match status" value="1"/>
</dbReference>
<dbReference type="PANTHER" id="PTHR10994">
    <property type="entry name" value="RETICULON"/>
    <property type="match status" value="1"/>
</dbReference>
<dbReference type="PANTHER" id="PTHR10994:SF157">
    <property type="entry name" value="RETICULON-LIKE PROTEIN B14"/>
    <property type="match status" value="1"/>
</dbReference>
<feature type="compositionally biased region" description="Polar residues" evidence="7">
    <location>
        <begin position="1"/>
        <end position="19"/>
    </location>
</feature>
<sequence length="217" mass="24835">MPIYSSDSDNNQPSRSVTFSGRRRPLHKTLGGGKVADVLLWKNKRVSGGLLMGATVIWFLFEVAEYHVVTLLCHIILAAMSFVFIWSNLAPLVQRDPPTVYIFQLSDSTCKYVFAEINRFLLKVYDISCGKDRKLFFAAIGSLWILSVVGNYVNSLNLLYFAFICVETLPALYERYEREVDYIAGKGRQDAKKMYHKFEAEVLNMIPRGPIKEKKFK</sequence>
<evidence type="ECO:0000313" key="11">
    <source>
        <dbReference type="Proteomes" id="UP000197138"/>
    </source>
</evidence>
<reference evidence="9" key="2">
    <citation type="submission" date="2017-06" db="EMBL/GenBank/DDBJ databases">
        <title>The pomegranate genome and the genomics of punicalagin biosynthesis.</title>
        <authorList>
            <person name="Xu C."/>
        </authorList>
    </citation>
    <scope>NUCLEOTIDE SEQUENCE [LARGE SCALE GENOMIC DNA]</scope>
    <source>
        <tissue evidence="9">Fresh leaf</tissue>
    </source>
</reference>
<dbReference type="EMBL" id="MTKT01003957">
    <property type="protein sequence ID" value="OWM72900.1"/>
    <property type="molecule type" value="Genomic_DNA"/>
</dbReference>
<feature type="transmembrane region" description="Helical" evidence="6">
    <location>
        <begin position="67"/>
        <end position="86"/>
    </location>
</feature>
<dbReference type="InterPro" id="IPR045064">
    <property type="entry name" value="Reticulon-like"/>
</dbReference>
<dbReference type="EMBL" id="PGOL01002217">
    <property type="protein sequence ID" value="PKI49686.1"/>
    <property type="molecule type" value="Genomic_DNA"/>
</dbReference>
<dbReference type="GO" id="GO:0005789">
    <property type="term" value="C:endoplasmic reticulum membrane"/>
    <property type="evidence" value="ECO:0007669"/>
    <property type="project" value="UniProtKB-SubCell"/>
</dbReference>
<dbReference type="GeneID" id="116192156"/>
<feature type="domain" description="Reticulon" evidence="8">
    <location>
        <begin position="35"/>
        <end position="217"/>
    </location>
</feature>
<feature type="region of interest" description="Disordered" evidence="7">
    <location>
        <begin position="1"/>
        <end position="25"/>
    </location>
</feature>
<evidence type="ECO:0000256" key="5">
    <source>
        <dbReference type="ARBA" id="ARBA00023136"/>
    </source>
</evidence>
<dbReference type="AlphaFoldDB" id="A0A218WKK7"/>
<dbReference type="Proteomes" id="UP000197138">
    <property type="component" value="Unassembled WGS sequence"/>
</dbReference>
<evidence type="ECO:0000256" key="4">
    <source>
        <dbReference type="ARBA" id="ARBA00022989"/>
    </source>
</evidence>
<evidence type="ECO:0000256" key="6">
    <source>
        <dbReference type="RuleBase" id="RU363132"/>
    </source>
</evidence>
<dbReference type="OrthoDB" id="567788at2759"/>
<keyword evidence="2 6" id="KW-0812">Transmembrane</keyword>
<evidence type="ECO:0000256" key="2">
    <source>
        <dbReference type="ARBA" id="ARBA00022692"/>
    </source>
</evidence>
<comment type="caution">
    <text evidence="9">The sequence shown here is derived from an EMBL/GenBank/DDBJ whole genome shotgun (WGS) entry which is preliminary data.</text>
</comment>
<dbReference type="Proteomes" id="UP000233551">
    <property type="component" value="Unassembled WGS sequence"/>
</dbReference>
<dbReference type="STRING" id="22663.A0A218WKK7"/>
<keyword evidence="3 6" id="KW-0256">Endoplasmic reticulum</keyword>
<evidence type="ECO:0000256" key="7">
    <source>
        <dbReference type="SAM" id="MobiDB-lite"/>
    </source>
</evidence>
<keyword evidence="5 6" id="KW-0472">Membrane</keyword>
<name>A0A218WKK7_PUNGR</name>
<protein>
    <recommendedName>
        <fullName evidence="6">Reticulon-like protein</fullName>
    </recommendedName>
</protein>
<evidence type="ECO:0000259" key="8">
    <source>
        <dbReference type="PROSITE" id="PS50845"/>
    </source>
</evidence>
<dbReference type="InterPro" id="IPR003388">
    <property type="entry name" value="Reticulon"/>
</dbReference>
<reference evidence="10 12" key="3">
    <citation type="submission" date="2017-11" db="EMBL/GenBank/DDBJ databases">
        <title>De-novo sequencing of pomegranate (Punica granatum L.) genome.</title>
        <authorList>
            <person name="Akparov Z."/>
            <person name="Amiraslanov A."/>
            <person name="Hajiyeva S."/>
            <person name="Abbasov M."/>
            <person name="Kaur K."/>
            <person name="Hamwieh A."/>
            <person name="Solovyev V."/>
            <person name="Salamov A."/>
            <person name="Braich B."/>
            <person name="Kosarev P."/>
            <person name="Mahmoud A."/>
            <person name="Hajiyev E."/>
            <person name="Babayeva S."/>
            <person name="Izzatullayeva V."/>
            <person name="Mammadov A."/>
            <person name="Mammadov A."/>
            <person name="Sharifova S."/>
            <person name="Ojaghi J."/>
            <person name="Eynullazada K."/>
            <person name="Bayramov B."/>
            <person name="Abdulazimova A."/>
            <person name="Shahmuradov I."/>
        </authorList>
    </citation>
    <scope>NUCLEOTIDE SEQUENCE [LARGE SCALE GENOMIC DNA]</scope>
    <source>
        <strain evidence="10">AG2017</strain>
        <strain evidence="12">cv. AG2017</strain>
        <tissue evidence="10">Leaf</tissue>
    </source>
</reference>
<accession>A0A218WKK7</accession>
<evidence type="ECO:0000256" key="3">
    <source>
        <dbReference type="ARBA" id="ARBA00022824"/>
    </source>
</evidence>
<keyword evidence="4 6" id="KW-1133">Transmembrane helix</keyword>
<evidence type="ECO:0000313" key="9">
    <source>
        <dbReference type="EMBL" id="OWM72900.1"/>
    </source>
</evidence>
<evidence type="ECO:0000313" key="12">
    <source>
        <dbReference type="Proteomes" id="UP000233551"/>
    </source>
</evidence>
<keyword evidence="12" id="KW-1185">Reference proteome</keyword>
<reference evidence="11" key="1">
    <citation type="journal article" date="2017" name="Plant J.">
        <title>The pomegranate (Punica granatum L.) genome and the genomics of punicalagin biosynthesis.</title>
        <authorList>
            <person name="Qin G."/>
            <person name="Xu C."/>
            <person name="Ming R."/>
            <person name="Tang H."/>
            <person name="Guyot R."/>
            <person name="Kramer E.M."/>
            <person name="Hu Y."/>
            <person name="Yi X."/>
            <person name="Qi Y."/>
            <person name="Xu X."/>
            <person name="Gao Z."/>
            <person name="Pan H."/>
            <person name="Jian J."/>
            <person name="Tian Y."/>
            <person name="Yue Z."/>
            <person name="Xu Y."/>
        </authorList>
    </citation>
    <scope>NUCLEOTIDE SEQUENCE [LARGE SCALE GENOMIC DNA]</scope>
    <source>
        <strain evidence="11">cv. Dabenzi</strain>
    </source>
</reference>
<organism evidence="9 11">
    <name type="scientific">Punica granatum</name>
    <name type="common">Pomegranate</name>
    <dbReference type="NCBI Taxonomy" id="22663"/>
    <lineage>
        <taxon>Eukaryota</taxon>
        <taxon>Viridiplantae</taxon>
        <taxon>Streptophyta</taxon>
        <taxon>Embryophyta</taxon>
        <taxon>Tracheophyta</taxon>
        <taxon>Spermatophyta</taxon>
        <taxon>Magnoliopsida</taxon>
        <taxon>eudicotyledons</taxon>
        <taxon>Gunneridae</taxon>
        <taxon>Pentapetalae</taxon>
        <taxon>rosids</taxon>
        <taxon>malvids</taxon>
        <taxon>Myrtales</taxon>
        <taxon>Lythraceae</taxon>
        <taxon>Punica</taxon>
    </lineage>
</organism>
<evidence type="ECO:0000313" key="10">
    <source>
        <dbReference type="EMBL" id="PKI49686.1"/>
    </source>
</evidence>
<proteinExistence type="predicted"/>
<comment type="subcellular location">
    <subcellularLocation>
        <location evidence="1 6">Endoplasmic reticulum membrane</location>
        <topology evidence="1 6">Multi-pass membrane protein</topology>
    </subcellularLocation>
</comment>
<gene>
    <name evidence="9" type="ORF">CDL15_Pgr016532</name>
    <name evidence="10" type="ORF">CRG98_029931</name>
</gene>
<feature type="transmembrane region" description="Helical" evidence="6">
    <location>
        <begin position="46"/>
        <end position="61"/>
    </location>
</feature>
<dbReference type="PROSITE" id="PS50845">
    <property type="entry name" value="RETICULON"/>
    <property type="match status" value="1"/>
</dbReference>
<dbReference type="GO" id="GO:0009617">
    <property type="term" value="P:response to bacterium"/>
    <property type="evidence" value="ECO:0007669"/>
    <property type="project" value="InterPro"/>
</dbReference>
<evidence type="ECO:0000256" key="1">
    <source>
        <dbReference type="ARBA" id="ARBA00004477"/>
    </source>
</evidence>